<dbReference type="GO" id="GO:0003735">
    <property type="term" value="F:structural constituent of ribosome"/>
    <property type="evidence" value="ECO:0007669"/>
    <property type="project" value="InterPro"/>
</dbReference>
<dbReference type="FunFam" id="1.20.58.110:FF:000001">
    <property type="entry name" value="30S ribosomal protein S20"/>
    <property type="match status" value="1"/>
</dbReference>
<gene>
    <name evidence="8" type="primary">rpsT</name>
    <name evidence="9" type="ORF">ACH24_05925</name>
</gene>
<comment type="similarity">
    <text evidence="2 8">Belongs to the bacterial ribosomal protein bS20 family.</text>
</comment>
<dbReference type="RefSeq" id="WP_064461552.1">
    <property type="nucleotide sequence ID" value="NZ_CP012505.1"/>
</dbReference>
<evidence type="ECO:0000256" key="5">
    <source>
        <dbReference type="ARBA" id="ARBA00022980"/>
    </source>
</evidence>
<dbReference type="NCBIfam" id="TIGR00029">
    <property type="entry name" value="S20"/>
    <property type="match status" value="1"/>
</dbReference>
<dbReference type="InterPro" id="IPR036510">
    <property type="entry name" value="Ribosomal_bS20_sf"/>
</dbReference>
<dbReference type="EMBL" id="CP012505">
    <property type="protein sequence ID" value="ALB02132.1"/>
    <property type="molecule type" value="Genomic_DNA"/>
</dbReference>
<keyword evidence="3 8" id="KW-0699">rRNA-binding</keyword>
<dbReference type="GO" id="GO:0006412">
    <property type="term" value="P:translation"/>
    <property type="evidence" value="ECO:0007669"/>
    <property type="project" value="UniProtKB-UniRule"/>
</dbReference>
<organism evidence="9 10">
    <name type="scientific">Francisella persica ATCC VR-331</name>
    <dbReference type="NCBI Taxonomy" id="1086726"/>
    <lineage>
        <taxon>Bacteria</taxon>
        <taxon>Pseudomonadati</taxon>
        <taxon>Pseudomonadota</taxon>
        <taxon>Gammaproteobacteria</taxon>
        <taxon>Thiotrichales</taxon>
        <taxon>Francisellaceae</taxon>
        <taxon>Francisella</taxon>
    </lineage>
</organism>
<dbReference type="HAMAP" id="MF_00500">
    <property type="entry name" value="Ribosomal_bS20"/>
    <property type="match status" value="1"/>
</dbReference>
<evidence type="ECO:0000256" key="6">
    <source>
        <dbReference type="ARBA" id="ARBA00023274"/>
    </source>
</evidence>
<dbReference type="GO" id="GO:0005829">
    <property type="term" value="C:cytosol"/>
    <property type="evidence" value="ECO:0007669"/>
    <property type="project" value="TreeGrafter"/>
</dbReference>
<evidence type="ECO:0000313" key="10">
    <source>
        <dbReference type="Proteomes" id="UP000242800"/>
    </source>
</evidence>
<accession>A0AAC8ZN00</accession>
<dbReference type="KEGG" id="fper:ACH24_05925"/>
<dbReference type="AlphaFoldDB" id="A0AAC8ZN00"/>
<dbReference type="PANTHER" id="PTHR33398">
    <property type="entry name" value="30S RIBOSOMAL PROTEIN S20"/>
    <property type="match status" value="1"/>
</dbReference>
<evidence type="ECO:0000256" key="8">
    <source>
        <dbReference type="HAMAP-Rule" id="MF_00500"/>
    </source>
</evidence>
<keyword evidence="4 8" id="KW-0694">RNA-binding</keyword>
<proteinExistence type="inferred from homology"/>
<evidence type="ECO:0000313" key="9">
    <source>
        <dbReference type="EMBL" id="ALB02132.1"/>
    </source>
</evidence>
<keyword evidence="6 8" id="KW-0687">Ribonucleoprotein</keyword>
<dbReference type="SUPFAM" id="SSF46992">
    <property type="entry name" value="Ribosomal protein S20"/>
    <property type="match status" value="1"/>
</dbReference>
<protein>
    <recommendedName>
        <fullName evidence="7 8">Small ribosomal subunit protein bS20</fullName>
    </recommendedName>
</protein>
<dbReference type="Proteomes" id="UP000242800">
    <property type="component" value="Chromosome"/>
</dbReference>
<evidence type="ECO:0000256" key="4">
    <source>
        <dbReference type="ARBA" id="ARBA00022884"/>
    </source>
</evidence>
<name>A0AAC8ZN00_9GAMM</name>
<keyword evidence="5 8" id="KW-0689">Ribosomal protein</keyword>
<dbReference type="InterPro" id="IPR002583">
    <property type="entry name" value="Ribosomal_bS20"/>
</dbReference>
<evidence type="ECO:0000256" key="2">
    <source>
        <dbReference type="ARBA" id="ARBA00007634"/>
    </source>
</evidence>
<dbReference type="Pfam" id="PF01649">
    <property type="entry name" value="Ribosomal_S20p"/>
    <property type="match status" value="1"/>
</dbReference>
<comment type="function">
    <text evidence="1 8">Binds directly to 16S ribosomal RNA.</text>
</comment>
<evidence type="ECO:0000256" key="3">
    <source>
        <dbReference type="ARBA" id="ARBA00022730"/>
    </source>
</evidence>
<evidence type="ECO:0000256" key="7">
    <source>
        <dbReference type="ARBA" id="ARBA00035136"/>
    </source>
</evidence>
<evidence type="ECO:0000256" key="1">
    <source>
        <dbReference type="ARBA" id="ARBA00003134"/>
    </source>
</evidence>
<dbReference type="GO" id="GO:0070181">
    <property type="term" value="F:small ribosomal subunit rRNA binding"/>
    <property type="evidence" value="ECO:0007669"/>
    <property type="project" value="TreeGrafter"/>
</dbReference>
<sequence length="90" mass="10083">MANSKQAKKRIIQAERNRQHNVARRSMMRTLLKKTAYAIEKGDVEAAKENFAKVVPILDKYATKGLIHNNKAARHKSRLSAKIKALATAA</sequence>
<dbReference type="Gene3D" id="1.20.58.110">
    <property type="entry name" value="Ribosomal protein S20"/>
    <property type="match status" value="1"/>
</dbReference>
<dbReference type="PANTHER" id="PTHR33398:SF1">
    <property type="entry name" value="SMALL RIBOSOMAL SUBUNIT PROTEIN BS20C"/>
    <property type="match status" value="1"/>
</dbReference>
<dbReference type="GO" id="GO:0015935">
    <property type="term" value="C:small ribosomal subunit"/>
    <property type="evidence" value="ECO:0007669"/>
    <property type="project" value="TreeGrafter"/>
</dbReference>
<reference evidence="9 10" key="1">
    <citation type="journal article" date="2016" name="Int. J. Syst. Evol. Microbiol.">
        <title>Reclassification of Wolbachia persica as Francisella persica comb. nov. and emended description of the family Francisellaceae.</title>
        <authorList>
            <person name="Larson M.A."/>
            <person name="Nalbantoglu U."/>
            <person name="Sayood K."/>
            <person name="Zentz E.B."/>
            <person name="Cer R.Z."/>
            <person name="Iwen P.C."/>
            <person name="Francesconi S.C."/>
            <person name="Bishop-Lilly K.A."/>
            <person name="Mokashi V.P."/>
            <person name="Sjostedt A."/>
            <person name="Hinrichs S.H."/>
        </authorList>
    </citation>
    <scope>NUCLEOTIDE SEQUENCE [LARGE SCALE GENOMIC DNA]</scope>
    <source>
        <strain evidence="9 10">FSC845</strain>
    </source>
</reference>
<keyword evidence="10" id="KW-1185">Reference proteome</keyword>